<evidence type="ECO:0000259" key="10">
    <source>
        <dbReference type="PROSITE" id="PS50016"/>
    </source>
</evidence>
<accession>A0A8I2Z3B7</accession>
<evidence type="ECO:0000256" key="7">
    <source>
        <dbReference type="ARBA" id="ARBA00023242"/>
    </source>
</evidence>
<feature type="region of interest" description="Disordered" evidence="9">
    <location>
        <begin position="138"/>
        <end position="252"/>
    </location>
</feature>
<dbReference type="EMBL" id="JAGFBS010000001">
    <property type="protein sequence ID" value="KAG6381682.1"/>
    <property type="molecule type" value="Genomic_DNA"/>
</dbReference>
<feature type="compositionally biased region" description="Acidic residues" evidence="9">
    <location>
        <begin position="156"/>
        <end position="169"/>
    </location>
</feature>
<feature type="compositionally biased region" description="Polar residues" evidence="9">
    <location>
        <begin position="606"/>
        <end position="623"/>
    </location>
</feature>
<dbReference type="InterPro" id="IPR011011">
    <property type="entry name" value="Znf_FYVE_PHD"/>
</dbReference>
<keyword evidence="4" id="KW-0479">Metal-binding</keyword>
<evidence type="ECO:0000259" key="11">
    <source>
        <dbReference type="PROSITE" id="PS51321"/>
    </source>
</evidence>
<keyword evidence="5 8" id="KW-0863">Zinc-finger</keyword>
<dbReference type="InterPro" id="IPR019786">
    <property type="entry name" value="Zinc_finger_PHD-type_CS"/>
</dbReference>
<feature type="compositionally biased region" description="Basic and acidic residues" evidence="9">
    <location>
        <begin position="192"/>
        <end position="215"/>
    </location>
</feature>
<evidence type="ECO:0000313" key="13">
    <source>
        <dbReference type="Proteomes" id="UP000683000"/>
    </source>
</evidence>
<dbReference type="GO" id="GO:0005634">
    <property type="term" value="C:nucleus"/>
    <property type="evidence" value="ECO:0007669"/>
    <property type="project" value="TreeGrafter"/>
</dbReference>
<dbReference type="Pfam" id="PF07744">
    <property type="entry name" value="SPOC"/>
    <property type="match status" value="1"/>
</dbReference>
<feature type="compositionally biased region" description="Low complexity" evidence="9">
    <location>
        <begin position="580"/>
        <end position="591"/>
    </location>
</feature>
<dbReference type="InterPro" id="IPR013083">
    <property type="entry name" value="Znf_RING/FYVE/PHD"/>
</dbReference>
<dbReference type="PROSITE" id="PS51321">
    <property type="entry name" value="TFIIS_CENTRAL"/>
    <property type="match status" value="1"/>
</dbReference>
<evidence type="ECO:0000256" key="1">
    <source>
        <dbReference type="ARBA" id="ARBA00002311"/>
    </source>
</evidence>
<evidence type="ECO:0000256" key="5">
    <source>
        <dbReference type="ARBA" id="ARBA00022771"/>
    </source>
</evidence>
<comment type="function">
    <text evidence="1">Negative regulator of transcription elongation.</text>
</comment>
<feature type="region of interest" description="Disordered" evidence="9">
    <location>
        <begin position="1"/>
        <end position="54"/>
    </location>
</feature>
<dbReference type="OrthoDB" id="436852at2759"/>
<dbReference type="AlphaFoldDB" id="A0A8I2Z3B7"/>
<dbReference type="PROSITE" id="PS01359">
    <property type="entry name" value="ZF_PHD_1"/>
    <property type="match status" value="1"/>
</dbReference>
<reference evidence="12" key="1">
    <citation type="submission" date="2021-03" db="EMBL/GenBank/DDBJ databases">
        <title>Evolutionary innovations through gain and loss of genes in the ectomycorrhizal Boletales.</title>
        <authorList>
            <person name="Wu G."/>
            <person name="Miyauchi S."/>
            <person name="Morin E."/>
            <person name="Yang Z.-L."/>
            <person name="Xu J."/>
            <person name="Martin F.M."/>
        </authorList>
    </citation>
    <scope>NUCLEOTIDE SEQUENCE</scope>
    <source>
        <strain evidence="12">BR01</strain>
    </source>
</reference>
<evidence type="ECO:0000256" key="2">
    <source>
        <dbReference type="ARBA" id="ARBA00011050"/>
    </source>
</evidence>
<evidence type="ECO:0000313" key="12">
    <source>
        <dbReference type="EMBL" id="KAG6381682.1"/>
    </source>
</evidence>
<dbReference type="PANTHER" id="PTHR11477:SF0">
    <property type="entry name" value="IP08861P-RELATED"/>
    <property type="match status" value="1"/>
</dbReference>
<dbReference type="InterPro" id="IPR036575">
    <property type="entry name" value="TFIIS_cen_dom_sf"/>
</dbReference>
<evidence type="ECO:0000256" key="8">
    <source>
        <dbReference type="PROSITE-ProRule" id="PRU00146"/>
    </source>
</evidence>
<dbReference type="SUPFAM" id="SSF57903">
    <property type="entry name" value="FYVE/PHD zinc finger"/>
    <property type="match status" value="1"/>
</dbReference>
<dbReference type="Pfam" id="PF00628">
    <property type="entry name" value="PHD"/>
    <property type="match status" value="1"/>
</dbReference>
<dbReference type="PANTHER" id="PTHR11477">
    <property type="entry name" value="TRANSCRIPTION FACTOR S-II ZINC FINGER DOMAIN-CONTAINING PROTEIN"/>
    <property type="match status" value="1"/>
</dbReference>
<organism evidence="12 13">
    <name type="scientific">Boletus reticuloceps</name>
    <dbReference type="NCBI Taxonomy" id="495285"/>
    <lineage>
        <taxon>Eukaryota</taxon>
        <taxon>Fungi</taxon>
        <taxon>Dikarya</taxon>
        <taxon>Basidiomycota</taxon>
        <taxon>Agaricomycotina</taxon>
        <taxon>Agaricomycetes</taxon>
        <taxon>Agaricomycetidae</taxon>
        <taxon>Boletales</taxon>
        <taxon>Boletineae</taxon>
        <taxon>Boletaceae</taxon>
        <taxon>Boletoideae</taxon>
        <taxon>Boletus</taxon>
    </lineage>
</organism>
<dbReference type="GO" id="GO:0006351">
    <property type="term" value="P:DNA-templated transcription"/>
    <property type="evidence" value="ECO:0007669"/>
    <property type="project" value="InterPro"/>
</dbReference>
<keyword evidence="6" id="KW-0862">Zinc</keyword>
<feature type="compositionally biased region" description="Low complexity" evidence="9">
    <location>
        <begin position="1030"/>
        <end position="1039"/>
    </location>
</feature>
<dbReference type="Pfam" id="PF07500">
    <property type="entry name" value="TFIIS_M"/>
    <property type="match status" value="1"/>
</dbReference>
<dbReference type="InterPro" id="IPR001965">
    <property type="entry name" value="Znf_PHD"/>
</dbReference>
<dbReference type="CDD" id="cd21538">
    <property type="entry name" value="SPOC_TFIIS"/>
    <property type="match status" value="1"/>
</dbReference>
<dbReference type="SMART" id="SM00510">
    <property type="entry name" value="TFS2M"/>
    <property type="match status" value="1"/>
</dbReference>
<dbReference type="SUPFAM" id="SSF46942">
    <property type="entry name" value="Elongation factor TFIIS domain 2"/>
    <property type="match status" value="1"/>
</dbReference>
<feature type="compositionally biased region" description="Basic and acidic residues" evidence="9">
    <location>
        <begin position="442"/>
        <end position="465"/>
    </location>
</feature>
<dbReference type="PROSITE" id="PS50016">
    <property type="entry name" value="ZF_PHD_2"/>
    <property type="match status" value="1"/>
</dbReference>
<dbReference type="SMART" id="SM00249">
    <property type="entry name" value="PHD"/>
    <property type="match status" value="1"/>
</dbReference>
<dbReference type="Gene3D" id="1.10.472.30">
    <property type="entry name" value="Transcription elongation factor S-II, central domain"/>
    <property type="match status" value="1"/>
</dbReference>
<dbReference type="InterPro" id="IPR012921">
    <property type="entry name" value="SPOC_C"/>
</dbReference>
<evidence type="ECO:0000256" key="4">
    <source>
        <dbReference type="ARBA" id="ARBA00022723"/>
    </source>
</evidence>
<protein>
    <recommendedName>
        <fullName evidence="3">Transcription factor BYE1</fullName>
    </recommendedName>
</protein>
<feature type="compositionally biased region" description="Basic and acidic residues" evidence="9">
    <location>
        <begin position="625"/>
        <end position="638"/>
    </location>
</feature>
<feature type="compositionally biased region" description="Basic residues" evidence="9">
    <location>
        <begin position="176"/>
        <end position="186"/>
    </location>
</feature>
<keyword evidence="13" id="KW-1185">Reference proteome</keyword>
<name>A0A8I2Z3B7_9AGAM</name>
<dbReference type="Gene3D" id="3.30.40.10">
    <property type="entry name" value="Zinc/RING finger domain, C3HC4 (zinc finger)"/>
    <property type="match status" value="1"/>
</dbReference>
<evidence type="ECO:0000256" key="3">
    <source>
        <dbReference type="ARBA" id="ARBA00021616"/>
    </source>
</evidence>
<evidence type="ECO:0000256" key="9">
    <source>
        <dbReference type="SAM" id="MobiDB-lite"/>
    </source>
</evidence>
<feature type="domain" description="TFIIS central" evidence="11">
    <location>
        <begin position="253"/>
        <end position="403"/>
    </location>
</feature>
<gene>
    <name evidence="12" type="ORF">JVT61DRAFT_283</name>
</gene>
<dbReference type="Proteomes" id="UP000683000">
    <property type="component" value="Unassembled WGS sequence"/>
</dbReference>
<keyword evidence="7" id="KW-0539">Nucleus</keyword>
<dbReference type="GO" id="GO:0008270">
    <property type="term" value="F:zinc ion binding"/>
    <property type="evidence" value="ECO:0007669"/>
    <property type="project" value="UniProtKB-KW"/>
</dbReference>
<feature type="domain" description="PHD-type" evidence="10">
    <location>
        <begin position="61"/>
        <end position="111"/>
    </location>
</feature>
<comment type="similarity">
    <text evidence="2">Belongs to the BYE1 family.</text>
</comment>
<feature type="region of interest" description="Disordered" evidence="9">
    <location>
        <begin position="1013"/>
        <end position="1053"/>
    </location>
</feature>
<comment type="caution">
    <text evidence="12">The sequence shown here is derived from an EMBL/GenBank/DDBJ whole genome shotgun (WGS) entry which is preliminary data.</text>
</comment>
<dbReference type="InterPro" id="IPR003618">
    <property type="entry name" value="TFIIS_cen_dom"/>
</dbReference>
<feature type="region of interest" description="Disordered" evidence="9">
    <location>
        <begin position="413"/>
        <end position="638"/>
    </location>
</feature>
<feature type="compositionally biased region" description="Basic and acidic residues" evidence="9">
    <location>
        <begin position="10"/>
        <end position="38"/>
    </location>
</feature>
<proteinExistence type="inferred from homology"/>
<evidence type="ECO:0000256" key="6">
    <source>
        <dbReference type="ARBA" id="ARBA00022833"/>
    </source>
</evidence>
<dbReference type="InterPro" id="IPR019787">
    <property type="entry name" value="Znf_PHD-finger"/>
</dbReference>
<sequence length="1139" mass="125749">MPARSRTKSASKDVQARSKEKITKSDDTASDIEKENRSRTARTRSKAQVMPSTDTRHAKNDTYCLCNQPDDGSPMVCCSECSEWFHFRCVKLSVQQAEDLEVYVCPTCTENTGRRMIMQWEGPEAHPEFVNILHDDDSTNVPIQLPTPPPALSPSESEEDPDSEDEYVAEPETIKGRRPSKRRTRHAAYASDSDHSDHIPDTRKFSTPFSEERRASPATSTHLKRKSGVSHQGREPKRKKSSDAPVSVDDDPARKYCLGKLRDMFRPVFIRYPHADAADASGNKVDMKAEDLTDEDKQRLQNEADVFASELEQCLFELYGEPDKHGKQGVGPKYKERFRMATFNLSQADRIAIHKRICYATISAKELSQMSSTDLANEETKQSIKLAEIEALEHSILQKTLVPRAKITHKGLQDIEDVNGESPTLLREREKEREKEEDDRREEERRERERQARLKAAEQHQRDRASSISQGSIPPESPIVPQSATWGGSFSMHHDSYSPPASDSIRPPVHPLFASDLQTSPEPELDITDLIHLDDEPAPQDSFGDHLPTPALEASVMPSASDHPAPTPLELVPLPPLTIPPSSSESSAVSPTQLVKPETPARASFDLNTLWSSPKTEPSSQEIAKQPEPEQEQEHKSHPIEVDAVSCMATDQDFDMFLEKDQEADGVQDERPRDPEAAFQAAPPVWIGKVAMPVDSSIPQVAPVVARQVGGRTLGADSPLWRTLFPSDTLRIDGRVPIENSAQFLLQTRLNPQKELIACAFSPEGGDSMLQTFSDFLLHKNRHGLVFPWGHQPKDYHPGKELYIVPLLASTPLPDFIELLDELRLPKVRQNNYVIGIWILIRGKLAPSPAMPPVLLGVPQPSAPAPVPSLSAALQAFPQLANSALAAEVASLTPEQIQGLLRALSSGNGGIPGISGGLANAVANVATYPILLHNHIHLCHQRCRREEHLLYHNGQVIPSHPHRVHCLDPALRPLQVPHFRLRLRLVCPHSWVLHTRELHLDQACPLHMGSQGYTSPPARGQVGTARDDTTATTDQTRGTAMREASDPAGGSPQLGAGEVVVAPVGVVASVASVAVLQVGLTLWDGLWMLGGRGNVPVPRVPLGQRIEGAGMDHHHHGDGARWTALALLSFLHLLSFLRD</sequence>